<keyword evidence="2" id="KW-1185">Reference proteome</keyword>
<dbReference type="EMBL" id="LN901669">
    <property type="protein sequence ID" value="CDI96537.1"/>
    <property type="molecule type" value="Genomic_DNA"/>
</dbReference>
<evidence type="ECO:0000313" key="1">
    <source>
        <dbReference type="EMBL" id="CDI96537.1"/>
    </source>
</evidence>
<proteinExistence type="predicted"/>
<dbReference type="AlphaFoldDB" id="A0A087VWF2"/>
<organism evidence="1 2">
    <name type="scientific">Echinococcus multilocularis</name>
    <name type="common">Fox tapeworm</name>
    <dbReference type="NCBI Taxonomy" id="6211"/>
    <lineage>
        <taxon>Eukaryota</taxon>
        <taxon>Metazoa</taxon>
        <taxon>Spiralia</taxon>
        <taxon>Lophotrochozoa</taxon>
        <taxon>Platyhelminthes</taxon>
        <taxon>Cestoda</taxon>
        <taxon>Eucestoda</taxon>
        <taxon>Cyclophyllidea</taxon>
        <taxon>Taeniidae</taxon>
        <taxon>Echinococcus</taxon>
    </lineage>
</organism>
<evidence type="ECO:0000313" key="2">
    <source>
        <dbReference type="Proteomes" id="UP000017246"/>
    </source>
</evidence>
<dbReference type="OrthoDB" id="10547394at2759"/>
<dbReference type="Proteomes" id="UP000017246">
    <property type="component" value="Unassembled WGS sequence"/>
</dbReference>
<dbReference type="STRING" id="6211.A0A087VWF2"/>
<gene>
    <name evidence="1" type="ORF">EmuJ_000012500</name>
</gene>
<name>A0A087VWF2_ECHMU</name>
<reference evidence="1" key="2">
    <citation type="submission" date="2015-11" db="EMBL/GenBank/DDBJ databases">
        <authorList>
            <person name="Zhang Y."/>
            <person name="Guo Z."/>
        </authorList>
    </citation>
    <scope>NUCLEOTIDE SEQUENCE</scope>
</reference>
<protein>
    <submittedName>
        <fullName evidence="1">Uncharacterized protein</fullName>
    </submittedName>
</protein>
<reference evidence="1" key="1">
    <citation type="journal article" date="2013" name="Nature">
        <title>The genomes of four tapeworm species reveal adaptations to parasitism.</title>
        <authorList>
            <person name="Tsai I.J."/>
            <person name="Zarowiecki M."/>
            <person name="Holroyd N."/>
            <person name="Garciarrubio A."/>
            <person name="Sanchez-Flores A."/>
            <person name="Brooks K.L."/>
            <person name="Tracey A."/>
            <person name="Bobes R.J."/>
            <person name="Fragoso G."/>
            <person name="Sciutto E."/>
            <person name="Aslett M."/>
            <person name="Beasley H."/>
            <person name="Bennett H.M."/>
            <person name="Cai J."/>
            <person name="Camicia F."/>
            <person name="Clark R."/>
            <person name="Cucher M."/>
            <person name="De Silva N."/>
            <person name="Day T.A."/>
            <person name="Deplazes P."/>
            <person name="Estrada K."/>
            <person name="Fernandez C."/>
            <person name="Holland P.W."/>
            <person name="Hou J."/>
            <person name="Hu S."/>
            <person name="Huckvale T."/>
            <person name="Hung S.S."/>
            <person name="Kamenetzky L."/>
            <person name="Keane J.A."/>
            <person name="Kiss F."/>
            <person name="Koziol U."/>
            <person name="Lambert O."/>
            <person name="Liu K."/>
            <person name="Luo X."/>
            <person name="Luo Y."/>
            <person name="Macchiaroli N."/>
            <person name="Nichol S."/>
            <person name="Paps J."/>
            <person name="Parkinson J."/>
            <person name="Pouchkina-Stantcheva N."/>
            <person name="Riddiford N."/>
            <person name="Rosenzvit M."/>
            <person name="Salinas G."/>
            <person name="Wasmuth J.D."/>
            <person name="Zamanian M."/>
            <person name="Zheng Y."/>
            <person name="Cai X."/>
            <person name="Soberon X."/>
            <person name="Olson P.D."/>
            <person name="Laclette J.P."/>
            <person name="Brehm K."/>
            <person name="Berriman M."/>
            <person name="Garciarrubio A."/>
            <person name="Bobes R.J."/>
            <person name="Fragoso G."/>
            <person name="Sanchez-Flores A."/>
            <person name="Estrada K."/>
            <person name="Cevallos M.A."/>
            <person name="Morett E."/>
            <person name="Gonzalez V."/>
            <person name="Portillo T."/>
            <person name="Ochoa-Leyva A."/>
            <person name="Jose M.V."/>
            <person name="Sciutto E."/>
            <person name="Landa A."/>
            <person name="Jimenez L."/>
            <person name="Valdes V."/>
            <person name="Carrero J.C."/>
            <person name="Larralde C."/>
            <person name="Morales-Montor J."/>
            <person name="Limon-Lason J."/>
            <person name="Soberon X."/>
            <person name="Laclette J.P."/>
        </authorList>
    </citation>
    <scope>NUCLEOTIDE SEQUENCE [LARGE SCALE GENOMIC DNA]</scope>
</reference>
<sequence>MIDWVLRCFNFHILLHSPSIEPLVSLETPPGSLPNPMQVVQRIPAACPSPVSGQPIHDQTACHNPLIMTASVSSTMVTYLATSSTISIPQASDSLVNSTSSGKPPGLIPSSPYVYQSIPLGQQIFLAK</sequence>
<accession>A0A087VWF2</accession>